<sequence>MISFYYRRWPWRRLVGGLTSSGHVMHTCDEELSNGCGSIGLASLVVSGVLDVAGRGDSAPTPGLLVPRESGRGHDRKVCKMSPKPFILTDTGLTSSMVAPLPSSPGDIKGMEEAAAVHSNKSKLAYITTNAAELLVLVFLAPRLMPSPMGRGATMAEQLACSPPTRQTRFNPQPIHSQILHAMPLVGGFSWGPPISPAPSFQCCSILTSITLIGSQGLAVNSHLNIFTHSLTKKQELPIPALPVTSTSFFTKRELHRSQANGSEIHARMRIWDKIPEKTCQPAAASGTIPTCENPGSYKHFGLTAPHLRFMTSLPPLLRCTASNFFALLTLYPAFSRRNACLSALASARLLCQFNKTLLSWFLVDYNTYVVSVVFKGCAMLVIRWADGCGPRSLRHISASRSLQQDFNPPLQIANTAPPLQFGEGSSTTVPAHREGSISPEICHGSRVSGVPTYTSSDVPIPNCQSVRQGLGCDCTSHTTMTARLQTEQMHNKKANPTSETTSEVEPPPTGPEFIPRPNSPLLPVPRERSYSLGRKRSQFASFWGLTPLSSDEPSRVVSVLTSITQKAKRSALPCGGSIQAFLPLLYFPSSLFPSSLPSLRSTRPTWSVSRAVSQNRDGAGLVCEWGQSQETQGVLASDLLPAVHEVAALSYSPAGSMM</sequence>
<dbReference type="Proteomes" id="UP001159363">
    <property type="component" value="Chromosome 12"/>
</dbReference>
<feature type="compositionally biased region" description="Polar residues" evidence="1">
    <location>
        <begin position="488"/>
        <end position="504"/>
    </location>
</feature>
<protein>
    <submittedName>
        <fullName evidence="2">Uncharacterized protein</fullName>
    </submittedName>
</protein>
<gene>
    <name evidence="2" type="ORF">PR048_028695</name>
</gene>
<evidence type="ECO:0000256" key="1">
    <source>
        <dbReference type="SAM" id="MobiDB-lite"/>
    </source>
</evidence>
<evidence type="ECO:0000313" key="3">
    <source>
        <dbReference type="Proteomes" id="UP001159363"/>
    </source>
</evidence>
<evidence type="ECO:0000313" key="2">
    <source>
        <dbReference type="EMBL" id="KAJ8869700.1"/>
    </source>
</evidence>
<accession>A0ABQ9GBA5</accession>
<feature type="region of interest" description="Disordered" evidence="1">
    <location>
        <begin position="488"/>
        <end position="527"/>
    </location>
</feature>
<organism evidence="2 3">
    <name type="scientific">Dryococelus australis</name>
    <dbReference type="NCBI Taxonomy" id="614101"/>
    <lineage>
        <taxon>Eukaryota</taxon>
        <taxon>Metazoa</taxon>
        <taxon>Ecdysozoa</taxon>
        <taxon>Arthropoda</taxon>
        <taxon>Hexapoda</taxon>
        <taxon>Insecta</taxon>
        <taxon>Pterygota</taxon>
        <taxon>Neoptera</taxon>
        <taxon>Polyneoptera</taxon>
        <taxon>Phasmatodea</taxon>
        <taxon>Verophasmatodea</taxon>
        <taxon>Anareolatae</taxon>
        <taxon>Phasmatidae</taxon>
        <taxon>Eurycanthinae</taxon>
        <taxon>Dryococelus</taxon>
    </lineage>
</organism>
<reference evidence="2 3" key="1">
    <citation type="submission" date="2023-02" db="EMBL/GenBank/DDBJ databases">
        <title>LHISI_Scaffold_Assembly.</title>
        <authorList>
            <person name="Stuart O.P."/>
            <person name="Cleave R."/>
            <person name="Magrath M.J.L."/>
            <person name="Mikheyev A.S."/>
        </authorList>
    </citation>
    <scope>NUCLEOTIDE SEQUENCE [LARGE SCALE GENOMIC DNA]</scope>
    <source>
        <strain evidence="2">Daus_M_001</strain>
        <tissue evidence="2">Leg muscle</tissue>
    </source>
</reference>
<comment type="caution">
    <text evidence="2">The sequence shown here is derived from an EMBL/GenBank/DDBJ whole genome shotgun (WGS) entry which is preliminary data.</text>
</comment>
<name>A0ABQ9GBA5_9NEOP</name>
<dbReference type="EMBL" id="JARBHB010000013">
    <property type="protein sequence ID" value="KAJ8869700.1"/>
    <property type="molecule type" value="Genomic_DNA"/>
</dbReference>
<keyword evidence="3" id="KW-1185">Reference proteome</keyword>
<proteinExistence type="predicted"/>